<dbReference type="PhylomeDB" id="T1J2A1"/>
<dbReference type="SMART" id="SM00028">
    <property type="entry name" value="TPR"/>
    <property type="match status" value="3"/>
</dbReference>
<feature type="repeat" description="TPR" evidence="3">
    <location>
        <begin position="104"/>
        <end position="137"/>
    </location>
</feature>
<feature type="domain" description="Tetratricopeptide repeat protein 5 OB fold" evidence="4">
    <location>
        <begin position="318"/>
        <end position="429"/>
    </location>
</feature>
<keyword evidence="2 3" id="KW-0802">TPR repeat</keyword>
<name>T1J2A1_STRMM</name>
<feature type="repeat" description="TPR" evidence="3">
    <location>
        <begin position="223"/>
        <end position="256"/>
    </location>
</feature>
<reference evidence="6" key="1">
    <citation type="submission" date="2011-05" db="EMBL/GenBank/DDBJ databases">
        <authorList>
            <person name="Richards S.R."/>
            <person name="Qu J."/>
            <person name="Jiang H."/>
            <person name="Jhangiani S.N."/>
            <person name="Agravi P."/>
            <person name="Goodspeed R."/>
            <person name="Gross S."/>
            <person name="Mandapat C."/>
            <person name="Jackson L."/>
            <person name="Mathew T."/>
            <person name="Pu L."/>
            <person name="Thornton R."/>
            <person name="Saada N."/>
            <person name="Wilczek-Boney K.B."/>
            <person name="Lee S."/>
            <person name="Kovar C."/>
            <person name="Wu Y."/>
            <person name="Scherer S.E."/>
            <person name="Worley K.C."/>
            <person name="Muzny D.M."/>
            <person name="Gibbs R."/>
        </authorList>
    </citation>
    <scope>NUCLEOTIDE SEQUENCE</scope>
    <source>
        <strain evidence="6">Brora</strain>
    </source>
</reference>
<dbReference type="HOGENOM" id="CLU_026886_2_1_1"/>
<dbReference type="InterPro" id="IPR019734">
    <property type="entry name" value="TPR_rpt"/>
</dbReference>
<dbReference type="EnsemblMetazoa" id="SMAR007683-RA">
    <property type="protein sequence ID" value="SMAR007683-PA"/>
    <property type="gene ID" value="SMAR007683"/>
</dbReference>
<dbReference type="SUPFAM" id="SSF48452">
    <property type="entry name" value="TPR-like"/>
    <property type="match status" value="2"/>
</dbReference>
<dbReference type="InterPro" id="IPR038645">
    <property type="entry name" value="TTC5_OB_sf"/>
</dbReference>
<accession>T1J2A1</accession>
<proteinExistence type="predicted"/>
<evidence type="ECO:0000256" key="2">
    <source>
        <dbReference type="ARBA" id="ARBA00022803"/>
    </source>
</evidence>
<dbReference type="PANTHER" id="PTHR44858">
    <property type="entry name" value="TETRATRICOPEPTIDE REPEAT PROTEIN 6"/>
    <property type="match status" value="1"/>
</dbReference>
<protein>
    <recommendedName>
        <fullName evidence="4">Tetratricopeptide repeat protein 5 OB fold domain-containing protein</fullName>
    </recommendedName>
</protein>
<evidence type="ECO:0000256" key="3">
    <source>
        <dbReference type="PROSITE-ProRule" id="PRU00339"/>
    </source>
</evidence>
<keyword evidence="1" id="KW-0677">Repeat</keyword>
<dbReference type="PANTHER" id="PTHR44858:SF1">
    <property type="entry name" value="UDP-N-ACETYLGLUCOSAMINE--PEPTIDE N-ACETYLGLUCOSAMINYLTRANSFERASE SPINDLY-RELATED"/>
    <property type="match status" value="1"/>
</dbReference>
<sequence>MAAKSIETNTPLEKAQALVDRLYTLKNNYFDDHDISEAAKKNENVSLLLQKTLDELEVIKDQCETENKAKYLLLRGKALNVLSHFNEDALHDLEKAVKLDPKLVEAWNELGECYWKKGDMESAKNCFNGALSKEKDKISLRQLSMVLRQLKVNEKDRVKTIEDSVSKAKEAVLLDANDGLSWCILGNAYLTLFFTSSQNPKLLKQAMISYSHADKDKNTVNNPDLHYNRAIIWKYEEEYQKALEGFARASALDPLWSTSEEKEVALLQYLLKVQSLILNKGQLKTRRLQPMIQSLNESQLGPYRGGSYTSSGGKSVELKLVDFDDLKEGINLNKVVYGKVICNVVGEEPVPFTFCLIDKKSVCWSVTIYNIAQGKGVIIGDSVAIPEPFVQQIKVNYKEKDINYWNIRVDTPLVLVVNGKKLQIDKQAMTEIAVSIVNN</sequence>
<evidence type="ECO:0000259" key="4">
    <source>
        <dbReference type="Pfam" id="PF16669"/>
    </source>
</evidence>
<evidence type="ECO:0000313" key="6">
    <source>
        <dbReference type="Proteomes" id="UP000014500"/>
    </source>
</evidence>
<evidence type="ECO:0000256" key="1">
    <source>
        <dbReference type="ARBA" id="ARBA00022737"/>
    </source>
</evidence>
<dbReference type="eggNOG" id="ENOG502QQ6C">
    <property type="taxonomic scope" value="Eukaryota"/>
</dbReference>
<dbReference type="AlphaFoldDB" id="T1J2A1"/>
<keyword evidence="6" id="KW-1185">Reference proteome</keyword>
<dbReference type="Proteomes" id="UP000014500">
    <property type="component" value="Unassembled WGS sequence"/>
</dbReference>
<dbReference type="PROSITE" id="PS50005">
    <property type="entry name" value="TPR"/>
    <property type="match status" value="2"/>
</dbReference>
<dbReference type="InterPro" id="IPR011990">
    <property type="entry name" value="TPR-like_helical_dom_sf"/>
</dbReference>
<dbReference type="Pfam" id="PF16669">
    <property type="entry name" value="TTC5_OB"/>
    <property type="match status" value="1"/>
</dbReference>
<dbReference type="STRING" id="126957.T1J2A1"/>
<dbReference type="Gene3D" id="2.40.50.550">
    <property type="match status" value="1"/>
</dbReference>
<dbReference type="Gene3D" id="1.25.40.10">
    <property type="entry name" value="Tetratricopeptide repeat domain"/>
    <property type="match status" value="1"/>
</dbReference>
<evidence type="ECO:0000313" key="5">
    <source>
        <dbReference type="EnsemblMetazoa" id="SMAR007683-PA"/>
    </source>
</evidence>
<dbReference type="InterPro" id="IPR050498">
    <property type="entry name" value="Ycf3"/>
</dbReference>
<organism evidence="5 6">
    <name type="scientific">Strigamia maritima</name>
    <name type="common">European centipede</name>
    <name type="synonym">Geophilus maritimus</name>
    <dbReference type="NCBI Taxonomy" id="126957"/>
    <lineage>
        <taxon>Eukaryota</taxon>
        <taxon>Metazoa</taxon>
        <taxon>Ecdysozoa</taxon>
        <taxon>Arthropoda</taxon>
        <taxon>Myriapoda</taxon>
        <taxon>Chilopoda</taxon>
        <taxon>Pleurostigmophora</taxon>
        <taxon>Geophilomorpha</taxon>
        <taxon>Linotaeniidae</taxon>
        <taxon>Strigamia</taxon>
    </lineage>
</organism>
<dbReference type="InterPro" id="IPR032076">
    <property type="entry name" value="TTC5_OB"/>
</dbReference>
<dbReference type="EMBL" id="JH431796">
    <property type="status" value="NOT_ANNOTATED_CDS"/>
    <property type="molecule type" value="Genomic_DNA"/>
</dbReference>
<reference evidence="5" key="2">
    <citation type="submission" date="2015-02" db="UniProtKB">
        <authorList>
            <consortium name="EnsemblMetazoa"/>
        </authorList>
    </citation>
    <scope>IDENTIFICATION</scope>
</reference>
<dbReference type="OMA" id="DECKGYE"/>
<dbReference type="Pfam" id="PF13414">
    <property type="entry name" value="TPR_11"/>
    <property type="match status" value="1"/>
</dbReference>